<gene>
    <name evidence="1" type="ORF">NLU14_16020</name>
</gene>
<sequence>MEQSDTKSRFEAELLRPAKPGTDTPWAFIVLPKDASAKLPRRGRTTVEGSINGRSFQATLEPDGQLSHWLRINEELLETAGLNIGDMATFEIMSVAQEPEPEVPPDLLEALAEAPEARVVWDDTTPIARLDWIHWITSAKQSKTRAKRISDACDMLASGKRRVCCFDPSGYYSKALSAPKAADDPIPR</sequence>
<evidence type="ECO:0000313" key="2">
    <source>
        <dbReference type="Proteomes" id="UP001143391"/>
    </source>
</evidence>
<dbReference type="Proteomes" id="UP001143391">
    <property type="component" value="Unassembled WGS sequence"/>
</dbReference>
<reference evidence="1" key="1">
    <citation type="submission" date="2022-07" db="EMBL/GenBank/DDBJ databases">
        <title>Marinobacter iranensis a new bacterium isolate from a hipersaline lake in Iran.</title>
        <authorList>
            <person name="Mohammad A.M.A."/>
            <person name="Cristina S.-P."/>
            <person name="Antonio V."/>
        </authorList>
    </citation>
    <scope>NUCLEOTIDE SEQUENCE</scope>
    <source>
        <strain evidence="1">71-i</strain>
    </source>
</reference>
<dbReference type="Gene3D" id="2.40.30.100">
    <property type="entry name" value="AF2212/PG0164-like"/>
    <property type="match status" value="1"/>
</dbReference>
<dbReference type="InterPro" id="IPR015018">
    <property type="entry name" value="DUF1905"/>
</dbReference>
<accession>A0ABT5YDQ3</accession>
<evidence type="ECO:0000313" key="1">
    <source>
        <dbReference type="EMBL" id="MDF0751737.1"/>
    </source>
</evidence>
<dbReference type="SUPFAM" id="SSF141694">
    <property type="entry name" value="AF2212/PG0164-like"/>
    <property type="match status" value="1"/>
</dbReference>
<organism evidence="1 2">
    <name type="scientific">Marinobacter iranensis</name>
    <dbReference type="NCBI Taxonomy" id="2962607"/>
    <lineage>
        <taxon>Bacteria</taxon>
        <taxon>Pseudomonadati</taxon>
        <taxon>Pseudomonadota</taxon>
        <taxon>Gammaproteobacteria</taxon>
        <taxon>Pseudomonadales</taxon>
        <taxon>Marinobacteraceae</taxon>
        <taxon>Marinobacter</taxon>
    </lineage>
</organism>
<comment type="caution">
    <text evidence="1">The sequence shown here is derived from an EMBL/GenBank/DDBJ whole genome shotgun (WGS) entry which is preliminary data.</text>
</comment>
<protein>
    <submittedName>
        <fullName evidence="1">YdeI/OmpD-associated family protein</fullName>
    </submittedName>
</protein>
<dbReference type="Pfam" id="PF08922">
    <property type="entry name" value="DUF1905"/>
    <property type="match status" value="1"/>
</dbReference>
<dbReference type="InterPro" id="IPR037079">
    <property type="entry name" value="AF2212/PG0164-like_sf"/>
</dbReference>
<dbReference type="RefSeq" id="WP_275708336.1">
    <property type="nucleotide sequence ID" value="NZ_JANCMW010000011.1"/>
</dbReference>
<proteinExistence type="predicted"/>
<name>A0ABT5YDQ3_9GAMM</name>
<dbReference type="Pfam" id="PF13376">
    <property type="entry name" value="OmdA"/>
    <property type="match status" value="1"/>
</dbReference>
<keyword evidence="2" id="KW-1185">Reference proteome</keyword>
<dbReference type="EMBL" id="JANCMW010000011">
    <property type="protein sequence ID" value="MDF0751737.1"/>
    <property type="molecule type" value="Genomic_DNA"/>
</dbReference>